<dbReference type="HOGENOM" id="CLU_3417195_0_0_1"/>
<reference evidence="1" key="4">
    <citation type="submission" date="2025-09" db="UniProtKB">
        <authorList>
            <consortium name="Ensembl"/>
        </authorList>
    </citation>
    <scope>IDENTIFICATION</scope>
</reference>
<evidence type="ECO:0000313" key="1">
    <source>
        <dbReference type="Ensembl" id="ENSCINP00000031086.1"/>
    </source>
</evidence>
<dbReference type="EMBL" id="EAAA01002595">
    <property type="status" value="NOT_ANNOTATED_CDS"/>
    <property type="molecule type" value="Genomic_DNA"/>
</dbReference>
<reference evidence="1" key="3">
    <citation type="submission" date="2025-08" db="UniProtKB">
        <authorList>
            <consortium name="Ensembl"/>
        </authorList>
    </citation>
    <scope>IDENTIFICATION</scope>
</reference>
<keyword evidence="2" id="KW-1185">Reference proteome</keyword>
<reference evidence="1" key="2">
    <citation type="journal article" date="2008" name="Genome Biol.">
        <title>Improved genome assembly and evidence-based global gene model set for the chordate Ciona intestinalis: new insight into intron and operon populations.</title>
        <authorList>
            <person name="Satou Y."/>
            <person name="Mineta K."/>
            <person name="Ogasawara M."/>
            <person name="Sasakura Y."/>
            <person name="Shoguchi E."/>
            <person name="Ueno K."/>
            <person name="Yamada L."/>
            <person name="Matsumoto J."/>
            <person name="Wasserscheid J."/>
            <person name="Dewar K."/>
            <person name="Wiley G.B."/>
            <person name="Macmil S.L."/>
            <person name="Roe B.A."/>
            <person name="Zeller R.W."/>
            <person name="Hastings K.E."/>
            <person name="Lemaire P."/>
            <person name="Lindquist E."/>
            <person name="Endo T."/>
            <person name="Hotta K."/>
            <person name="Inaba K."/>
        </authorList>
    </citation>
    <scope>NUCLEOTIDE SEQUENCE [LARGE SCALE GENOMIC DNA]</scope>
    <source>
        <strain evidence="1">wild type</strain>
    </source>
</reference>
<dbReference type="Ensembl" id="ENSCINT00000034982.1">
    <property type="protein sequence ID" value="ENSCINP00000031086.1"/>
    <property type="gene ID" value="ENSCING00000024634.1"/>
</dbReference>
<evidence type="ECO:0000313" key="2">
    <source>
        <dbReference type="Proteomes" id="UP000008144"/>
    </source>
</evidence>
<protein>
    <submittedName>
        <fullName evidence="1">Uncharacterized protein</fullName>
    </submittedName>
</protein>
<organism evidence="1 2">
    <name type="scientific">Ciona intestinalis</name>
    <name type="common">Transparent sea squirt</name>
    <name type="synonym">Ascidia intestinalis</name>
    <dbReference type="NCBI Taxonomy" id="7719"/>
    <lineage>
        <taxon>Eukaryota</taxon>
        <taxon>Metazoa</taxon>
        <taxon>Chordata</taxon>
        <taxon>Tunicata</taxon>
        <taxon>Ascidiacea</taxon>
        <taxon>Phlebobranchia</taxon>
        <taxon>Cionidae</taxon>
        <taxon>Ciona</taxon>
    </lineage>
</organism>
<dbReference type="AlphaFoldDB" id="H2XN53"/>
<reference evidence="2" key="1">
    <citation type="journal article" date="2002" name="Science">
        <title>The draft genome of Ciona intestinalis: insights into chordate and vertebrate origins.</title>
        <authorList>
            <person name="Dehal P."/>
            <person name="Satou Y."/>
            <person name="Campbell R.K."/>
            <person name="Chapman J."/>
            <person name="Degnan B."/>
            <person name="De Tomaso A."/>
            <person name="Davidson B."/>
            <person name="Di Gregorio A."/>
            <person name="Gelpke M."/>
            <person name="Goodstein D.M."/>
            <person name="Harafuji N."/>
            <person name="Hastings K.E."/>
            <person name="Ho I."/>
            <person name="Hotta K."/>
            <person name="Huang W."/>
            <person name="Kawashima T."/>
            <person name="Lemaire P."/>
            <person name="Martinez D."/>
            <person name="Meinertzhagen I.A."/>
            <person name="Necula S."/>
            <person name="Nonaka M."/>
            <person name="Putnam N."/>
            <person name="Rash S."/>
            <person name="Saiga H."/>
            <person name="Satake M."/>
            <person name="Terry A."/>
            <person name="Yamada L."/>
            <person name="Wang H.G."/>
            <person name="Awazu S."/>
            <person name="Azumi K."/>
            <person name="Boore J."/>
            <person name="Branno M."/>
            <person name="Chin-Bow S."/>
            <person name="DeSantis R."/>
            <person name="Doyle S."/>
            <person name="Francino P."/>
            <person name="Keys D.N."/>
            <person name="Haga S."/>
            <person name="Hayashi H."/>
            <person name="Hino K."/>
            <person name="Imai K.S."/>
            <person name="Inaba K."/>
            <person name="Kano S."/>
            <person name="Kobayashi K."/>
            <person name="Kobayashi M."/>
            <person name="Lee B.I."/>
            <person name="Makabe K.W."/>
            <person name="Manohar C."/>
            <person name="Matassi G."/>
            <person name="Medina M."/>
            <person name="Mochizuki Y."/>
            <person name="Mount S."/>
            <person name="Morishita T."/>
            <person name="Miura S."/>
            <person name="Nakayama A."/>
            <person name="Nishizaka S."/>
            <person name="Nomoto H."/>
            <person name="Ohta F."/>
            <person name="Oishi K."/>
            <person name="Rigoutsos I."/>
            <person name="Sano M."/>
            <person name="Sasaki A."/>
            <person name="Sasakura Y."/>
            <person name="Shoguchi E."/>
            <person name="Shin-i T."/>
            <person name="Spagnuolo A."/>
            <person name="Stainier D."/>
            <person name="Suzuki M.M."/>
            <person name="Tassy O."/>
            <person name="Takatori N."/>
            <person name="Tokuoka M."/>
            <person name="Yagi K."/>
            <person name="Yoshizaki F."/>
            <person name="Wada S."/>
            <person name="Zhang C."/>
            <person name="Hyatt P.D."/>
            <person name="Larimer F."/>
            <person name="Detter C."/>
            <person name="Doggett N."/>
            <person name="Glavina T."/>
            <person name="Hawkins T."/>
            <person name="Richardson P."/>
            <person name="Lucas S."/>
            <person name="Kohara Y."/>
            <person name="Levine M."/>
            <person name="Satoh N."/>
            <person name="Rokhsar D.S."/>
        </authorList>
    </citation>
    <scope>NUCLEOTIDE SEQUENCE [LARGE SCALE GENOMIC DNA]</scope>
</reference>
<dbReference type="Proteomes" id="UP000008144">
    <property type="component" value="Chromosome 8"/>
</dbReference>
<name>H2XN53_CIOIN</name>
<proteinExistence type="predicted"/>
<accession>H2XN53</accession>
<sequence length="26" mass="2969">MLSADLHSSQILPTKQRLLLVIHQLL</sequence>
<dbReference type="InParanoid" id="H2XN53"/>